<dbReference type="EMBL" id="JAQOMS010000002">
    <property type="protein sequence ID" value="MDC2887785.1"/>
    <property type="molecule type" value="Genomic_DNA"/>
</dbReference>
<evidence type="ECO:0000256" key="11">
    <source>
        <dbReference type="PROSITE-ProRule" id="PRU01360"/>
    </source>
</evidence>
<dbReference type="Pfam" id="PF07715">
    <property type="entry name" value="Plug"/>
    <property type="match status" value="1"/>
</dbReference>
<keyword evidence="10 11" id="KW-0998">Cell outer membrane</keyword>
<keyword evidence="17" id="KW-1185">Reference proteome</keyword>
<evidence type="ECO:0000256" key="4">
    <source>
        <dbReference type="ARBA" id="ARBA00022496"/>
    </source>
</evidence>
<keyword evidence="2 11" id="KW-0813">Transport</keyword>
<feature type="domain" description="TonB-dependent receptor plug" evidence="15">
    <location>
        <begin position="52"/>
        <end position="162"/>
    </location>
</feature>
<dbReference type="PROSITE" id="PS52016">
    <property type="entry name" value="TONB_DEPENDENT_REC_3"/>
    <property type="match status" value="1"/>
</dbReference>
<dbReference type="InterPro" id="IPR012910">
    <property type="entry name" value="Plug_dom"/>
</dbReference>
<dbReference type="Gene3D" id="2.40.170.20">
    <property type="entry name" value="TonB-dependent receptor, beta-barrel domain"/>
    <property type="match status" value="1"/>
</dbReference>
<organism evidence="16 17">
    <name type="scientific">Psychrosphaera algicola</name>
    <dbReference type="NCBI Taxonomy" id="3023714"/>
    <lineage>
        <taxon>Bacteria</taxon>
        <taxon>Pseudomonadati</taxon>
        <taxon>Pseudomonadota</taxon>
        <taxon>Gammaproteobacteria</taxon>
        <taxon>Alteromonadales</taxon>
        <taxon>Pseudoalteromonadaceae</taxon>
        <taxon>Psychrosphaera</taxon>
    </lineage>
</organism>
<evidence type="ECO:0000256" key="13">
    <source>
        <dbReference type="SAM" id="SignalP"/>
    </source>
</evidence>
<keyword evidence="4" id="KW-0410">Iron transport</keyword>
<evidence type="ECO:0000259" key="15">
    <source>
        <dbReference type="Pfam" id="PF07715"/>
    </source>
</evidence>
<evidence type="ECO:0000256" key="10">
    <source>
        <dbReference type="ARBA" id="ARBA00023237"/>
    </source>
</evidence>
<dbReference type="InterPro" id="IPR000531">
    <property type="entry name" value="Beta-barrel_TonB"/>
</dbReference>
<keyword evidence="16" id="KW-0675">Receptor</keyword>
<evidence type="ECO:0000256" key="2">
    <source>
        <dbReference type="ARBA" id="ARBA00022448"/>
    </source>
</evidence>
<comment type="similarity">
    <text evidence="11 12">Belongs to the TonB-dependent receptor family.</text>
</comment>
<feature type="chain" id="PRO_5046626145" evidence="13">
    <location>
        <begin position="28"/>
        <end position="768"/>
    </location>
</feature>
<evidence type="ECO:0000256" key="5">
    <source>
        <dbReference type="ARBA" id="ARBA00022692"/>
    </source>
</evidence>
<feature type="domain" description="TonB-dependent receptor-like beta-barrel" evidence="14">
    <location>
        <begin position="267"/>
        <end position="733"/>
    </location>
</feature>
<keyword evidence="9 11" id="KW-0472">Membrane</keyword>
<sequence length="768" mass="83953">MKLFKKATIANIVQIALLSTASNIALAADKKAEDDGKLERITVTALKRTQSIQDVPVSIATLSGEKFENMFSSGDDVLALATKVLGLYAESSNGRVAPRFYMRGLGNTDFDLAASQPVSIIMDDVVMENVVLKSFPLFDVDQVEVIRGPQGTLFGRNTTAGIIKFTSRKPTDDFEAYVRAGVGSYGLQNFEGAVGGGLTEDLTARLSVLNQSKDDWIENGFTGEKDAMGGHSDQAVRLQVGYNPTDALDILFNYHTRTLEGTSSIFRANVLTQGKSGLNSNYDRDKVYYDKGDNNPQEYDNSGWSVNVTYDLGAITLTSITAMEMADGRSLGDIDGGVLRNADGSTPSDIDYVEYQDDFNNDLISYPGFIPFDAITEDQLKDLEQFTQEIRFSSNTTNPLSWQTGVYFFDSSFSVTSIDGFFGATEVFHENTTWAVFGQTTYQLSDELSVIGGLRYTKDKKSLSVGKQNEDGFAVIIGAASIQDYDDVSVSDGQWSWEGMANYRVSEDVSLYARISNGFRAQSIQGRDIAFEGMPSTAKAETIMSYEAGFKSDLIDNTLRLNGAVFQYTIDDIQLTAVGGNGNNIGLTNAGQGTGQGFEVDAEYRVTENLVVTAGYSLNKTELKDKSLRIATCGSGACTPTDEIDPENGGAIVHGNPFPNAPESIFTATGRYTVPMGNEGEVFFYGDYAYQGKTNLFIYETKEHVTDGQFELGLRAGYINYDMDFEIAVFGRNITDEDNLKAGIDFNNNTGVVNEPAVWGIEFKKNFY</sequence>
<dbReference type="Pfam" id="PF00593">
    <property type="entry name" value="TonB_dep_Rec_b-barrel"/>
    <property type="match status" value="1"/>
</dbReference>
<dbReference type="Proteomes" id="UP001528411">
    <property type="component" value="Unassembled WGS sequence"/>
</dbReference>
<evidence type="ECO:0000256" key="8">
    <source>
        <dbReference type="ARBA" id="ARBA00023077"/>
    </source>
</evidence>
<dbReference type="InterPro" id="IPR039426">
    <property type="entry name" value="TonB-dep_rcpt-like"/>
</dbReference>
<evidence type="ECO:0000313" key="17">
    <source>
        <dbReference type="Proteomes" id="UP001528411"/>
    </source>
</evidence>
<dbReference type="PANTHER" id="PTHR32552:SF81">
    <property type="entry name" value="TONB-DEPENDENT OUTER MEMBRANE RECEPTOR"/>
    <property type="match status" value="1"/>
</dbReference>
<comment type="subcellular location">
    <subcellularLocation>
        <location evidence="1 11">Cell outer membrane</location>
        <topology evidence="1 11">Multi-pass membrane protein</topology>
    </subcellularLocation>
</comment>
<dbReference type="SUPFAM" id="SSF56935">
    <property type="entry name" value="Porins"/>
    <property type="match status" value="1"/>
</dbReference>
<protein>
    <submittedName>
        <fullName evidence="16">TonB-dependent receptor</fullName>
    </submittedName>
</protein>
<evidence type="ECO:0000313" key="16">
    <source>
        <dbReference type="EMBL" id="MDC2887785.1"/>
    </source>
</evidence>
<keyword evidence="5 11" id="KW-0812">Transmembrane</keyword>
<evidence type="ECO:0000256" key="12">
    <source>
        <dbReference type="RuleBase" id="RU003357"/>
    </source>
</evidence>
<evidence type="ECO:0000256" key="7">
    <source>
        <dbReference type="ARBA" id="ARBA00023065"/>
    </source>
</evidence>
<accession>A0ABT5F8D9</accession>
<gene>
    <name evidence="16" type="ORF">PN838_01635</name>
</gene>
<evidence type="ECO:0000256" key="1">
    <source>
        <dbReference type="ARBA" id="ARBA00004571"/>
    </source>
</evidence>
<keyword evidence="3 11" id="KW-1134">Transmembrane beta strand</keyword>
<keyword evidence="6" id="KW-0408">Iron</keyword>
<reference evidence="16 17" key="1">
    <citation type="submission" date="2023-01" db="EMBL/GenBank/DDBJ databases">
        <title>Psychrosphaera sp. nov., isolated from marine algae.</title>
        <authorList>
            <person name="Bayburt H."/>
            <person name="Choi B.J."/>
            <person name="Kim J.M."/>
            <person name="Choi D.G."/>
            <person name="Jeon C.O."/>
        </authorList>
    </citation>
    <scope>NUCLEOTIDE SEQUENCE [LARGE SCALE GENOMIC DNA]</scope>
    <source>
        <strain evidence="16 17">G1-22</strain>
    </source>
</reference>
<dbReference type="PANTHER" id="PTHR32552">
    <property type="entry name" value="FERRICHROME IRON RECEPTOR-RELATED"/>
    <property type="match status" value="1"/>
</dbReference>
<comment type="caution">
    <text evidence="16">The sequence shown here is derived from an EMBL/GenBank/DDBJ whole genome shotgun (WGS) entry which is preliminary data.</text>
</comment>
<proteinExistence type="inferred from homology"/>
<dbReference type="InterPro" id="IPR036942">
    <property type="entry name" value="Beta-barrel_TonB_sf"/>
</dbReference>
<keyword evidence="13" id="KW-0732">Signal</keyword>
<evidence type="ECO:0000259" key="14">
    <source>
        <dbReference type="Pfam" id="PF00593"/>
    </source>
</evidence>
<evidence type="ECO:0000256" key="9">
    <source>
        <dbReference type="ARBA" id="ARBA00023136"/>
    </source>
</evidence>
<dbReference type="RefSeq" id="WP_272179574.1">
    <property type="nucleotide sequence ID" value="NZ_JAQOMS010000002.1"/>
</dbReference>
<evidence type="ECO:0000256" key="3">
    <source>
        <dbReference type="ARBA" id="ARBA00022452"/>
    </source>
</evidence>
<keyword evidence="7" id="KW-0406">Ion transport</keyword>
<feature type="signal peptide" evidence="13">
    <location>
        <begin position="1"/>
        <end position="27"/>
    </location>
</feature>
<keyword evidence="8 12" id="KW-0798">TonB box</keyword>
<name>A0ABT5F8D9_9GAMM</name>
<evidence type="ECO:0000256" key="6">
    <source>
        <dbReference type="ARBA" id="ARBA00023004"/>
    </source>
</evidence>